<dbReference type="AlphaFoldDB" id="A0A5S9M436"/>
<organism evidence="1 2">
    <name type="scientific">Bacillus safensis</name>
    <dbReference type="NCBI Taxonomy" id="561879"/>
    <lineage>
        <taxon>Bacteria</taxon>
        <taxon>Bacillati</taxon>
        <taxon>Bacillota</taxon>
        <taxon>Bacilli</taxon>
        <taxon>Bacillales</taxon>
        <taxon>Bacillaceae</taxon>
        <taxon>Bacillus</taxon>
    </lineage>
</organism>
<evidence type="ECO:0000313" key="2">
    <source>
        <dbReference type="Proteomes" id="UP000464658"/>
    </source>
</evidence>
<name>A0A5S9M436_BACIA</name>
<proteinExistence type="predicted"/>
<reference evidence="1 2" key="1">
    <citation type="submission" date="2019-12" db="EMBL/GenBank/DDBJ databases">
        <title>Full genome sequence of a Bacillus safensis strain isolated from commercially available natto in Indonesia.</title>
        <authorList>
            <person name="Yoshida M."/>
            <person name="Uomi M."/>
            <person name="Waturangi D."/>
            <person name="Ekaputri J.J."/>
            <person name="Setiamarga D.H.E."/>
        </authorList>
    </citation>
    <scope>NUCLEOTIDE SEQUENCE [LARGE SCALE GENOMIC DNA]</scope>
    <source>
        <strain evidence="1 2">IDN1</strain>
    </source>
</reference>
<gene>
    <name evidence="1" type="ORF">BsIDN1_15310</name>
</gene>
<dbReference type="Proteomes" id="UP000464658">
    <property type="component" value="Chromosome"/>
</dbReference>
<dbReference type="EMBL" id="AP021906">
    <property type="protein sequence ID" value="BBP87913.1"/>
    <property type="molecule type" value="Genomic_DNA"/>
</dbReference>
<protein>
    <submittedName>
        <fullName evidence="1">Uncharacterized protein</fullName>
    </submittedName>
</protein>
<accession>A0A5S9M436</accession>
<sequence length="53" mass="6412">MEQKKKEVLAKEHYDIKFLENEKGETGFEVIFKKKPLIPHTKSRIKQVLKEWI</sequence>
<evidence type="ECO:0000313" key="1">
    <source>
        <dbReference type="EMBL" id="BBP87913.1"/>
    </source>
</evidence>